<dbReference type="GO" id="GO:0000372">
    <property type="term" value="P:Group I intron splicing"/>
    <property type="evidence" value="ECO:0007669"/>
    <property type="project" value="InterPro"/>
</dbReference>
<proteinExistence type="predicted"/>
<evidence type="ECO:0000313" key="2">
    <source>
        <dbReference type="Proteomes" id="UP001162090"/>
    </source>
</evidence>
<dbReference type="Pfam" id="PF13762">
    <property type="entry name" value="MNE1"/>
    <property type="match status" value="1"/>
</dbReference>
<dbReference type="AlphaFoldDB" id="A0AA35JKY4"/>
<dbReference type="EMBL" id="OX365919">
    <property type="protein sequence ID" value="CAI4064906.1"/>
    <property type="molecule type" value="Genomic_DNA"/>
</dbReference>
<reference evidence="1" key="1">
    <citation type="submission" date="2022-10" db="EMBL/GenBank/DDBJ databases">
        <authorList>
            <person name="Byrne P K."/>
        </authorList>
    </citation>
    <scope>NUCLEOTIDE SEQUENCE</scope>
    <source>
        <strain evidence="1">CBS7001</strain>
    </source>
</reference>
<evidence type="ECO:0000313" key="1">
    <source>
        <dbReference type="EMBL" id="CAI4064906.1"/>
    </source>
</evidence>
<dbReference type="Proteomes" id="UP001162090">
    <property type="component" value="Chromosome 8"/>
</dbReference>
<gene>
    <name evidence="1" type="primary">SUVC08G3740</name>
    <name evidence="1" type="ORF">SUVC_08G3740</name>
</gene>
<organism evidence="1 2">
    <name type="scientific">Saccharomyces uvarum</name>
    <name type="common">Yeast</name>
    <name type="synonym">Saccharomyces bayanus var. uvarum</name>
    <dbReference type="NCBI Taxonomy" id="230603"/>
    <lineage>
        <taxon>Eukaryota</taxon>
        <taxon>Fungi</taxon>
        <taxon>Dikarya</taxon>
        <taxon>Ascomycota</taxon>
        <taxon>Saccharomycotina</taxon>
        <taxon>Saccharomycetes</taxon>
        <taxon>Saccharomycetales</taxon>
        <taxon>Saccharomycetaceae</taxon>
        <taxon>Saccharomyces</taxon>
    </lineage>
</organism>
<sequence>MKSIFKRCSSTHIGKLIKDSLNISELLPQLERKSSLHKHFLNAKRTNSITDKWLKDALRRKDKLHEDELQNVNLRLTVVLTTLQKLRTTYKPALYFALLNRIGTGHIKWLNKSGQQIDTPIYGRLPLEFYHELSNMLYSISLRRVNDRIALAKFSLQLLDRYYFLKANSFSGKKKFQSNAKFLRNCSLLVTKSESIYYLEAMQELFRENAEGPLLVSLTQLAFYVETCQWTNVLECLYSCIVDFDPEISNTHDRDIQTLELFSSYLAKSLELLVTQGMENEVCQILTSLSSRWNFHFDQHDSSNLVQLCENYCCFKIIETLNKISFVSAKTRHFEMVNSSSEVNLKQCVDLLAKKNFQPFEQKSFLRSLSFKLKDLPPSVEVWKQYIDEFDDYMQTESMSLPLRAFFVDILLNRLATHKSFNFMLLIVEHMIYERNLWQPFLMTENIIDNKENSSFHYFFHAMSRAASAKISLLTLFNRLKVIGYQFSVHDFLSMLKPCKYYSDCDYFYFVFYNLLSTHSHKFLYFDKFSDKFLWRLPNQVVDVISGWLSNMEIGLQENTDRLVQITDDVKEWYLEERLNHPEETTIPPINKAKLRNIFGEEETFFDMDFETFQDCGEKRSGEARLQHLFSASDGHYNLEFDLSYSKRIEDLLSYISSQKQQQKK</sequence>
<dbReference type="GO" id="GO:1990904">
    <property type="term" value="C:ribonucleoprotein complex"/>
    <property type="evidence" value="ECO:0007669"/>
    <property type="project" value="InterPro"/>
</dbReference>
<dbReference type="InterPro" id="IPR025694">
    <property type="entry name" value="MNE1"/>
</dbReference>
<protein>
    <submittedName>
        <fullName evidence="1">Uncharacterized protein</fullName>
    </submittedName>
</protein>
<name>A0AA35JKY4_SACUV</name>
<accession>A0AA35JKY4</accession>